<keyword evidence="1" id="KW-1185">Reference proteome</keyword>
<reference evidence="2" key="1">
    <citation type="submission" date="2020-01" db="EMBL/GenBank/DDBJ databases">
        <authorList>
            <consortium name="DOE Joint Genome Institute"/>
            <person name="Haridas S."/>
            <person name="Albert R."/>
            <person name="Binder M."/>
            <person name="Bloem J."/>
            <person name="Labutti K."/>
            <person name="Salamov A."/>
            <person name="Andreopoulos B."/>
            <person name="Baker S.E."/>
            <person name="Barry K."/>
            <person name="Bills G."/>
            <person name="Bluhm B.H."/>
            <person name="Cannon C."/>
            <person name="Castanera R."/>
            <person name="Culley D.E."/>
            <person name="Daum C."/>
            <person name="Ezra D."/>
            <person name="Gonzalez J.B."/>
            <person name="Henrissat B."/>
            <person name="Kuo A."/>
            <person name="Liang C."/>
            <person name="Lipzen A."/>
            <person name="Lutzoni F."/>
            <person name="Magnuson J."/>
            <person name="Mondo S."/>
            <person name="Nolan M."/>
            <person name="Ohm R."/>
            <person name="Pangilinan J."/>
            <person name="Park H.-J."/>
            <person name="Ramirez L."/>
            <person name="Alfaro M."/>
            <person name="Sun H."/>
            <person name="Tritt A."/>
            <person name="Yoshinaga Y."/>
            <person name="Zwiers L.-H."/>
            <person name="Turgeon B.G."/>
            <person name="Goodwin S.B."/>
            <person name="Spatafora J.W."/>
            <person name="Crous P.W."/>
            <person name="Grigoriev I.V."/>
        </authorList>
    </citation>
    <scope>NUCLEOTIDE SEQUENCE</scope>
    <source>
        <strain evidence="2">CBS 342.82</strain>
    </source>
</reference>
<reference evidence="2" key="3">
    <citation type="submission" date="2025-08" db="UniProtKB">
        <authorList>
            <consortium name="RefSeq"/>
        </authorList>
    </citation>
    <scope>IDENTIFICATION</scope>
    <source>
        <strain evidence="2">CBS 342.82</strain>
    </source>
</reference>
<dbReference type="GeneID" id="54363150"/>
<proteinExistence type="predicted"/>
<protein>
    <submittedName>
        <fullName evidence="2">Uncharacterized protein</fullName>
    </submittedName>
</protein>
<evidence type="ECO:0000313" key="1">
    <source>
        <dbReference type="Proteomes" id="UP000504637"/>
    </source>
</evidence>
<gene>
    <name evidence="2" type="ORF">K489DRAFT_382343</name>
</gene>
<sequence>MMSNSTQPHVRIAATQASEARRLRTCGVGVFRSCVDEPGADAAAMSAMLLGAELLVLVQVHRLGLRDVCFVGGWMQTTRSNLMPSRYRRRVRLQCTFHLSTFSTVVIGEGEKKQAPVRR</sequence>
<organism evidence="2">
    <name type="scientific">Dissoconium aciculare CBS 342.82</name>
    <dbReference type="NCBI Taxonomy" id="1314786"/>
    <lineage>
        <taxon>Eukaryota</taxon>
        <taxon>Fungi</taxon>
        <taxon>Dikarya</taxon>
        <taxon>Ascomycota</taxon>
        <taxon>Pezizomycotina</taxon>
        <taxon>Dothideomycetes</taxon>
        <taxon>Dothideomycetidae</taxon>
        <taxon>Mycosphaerellales</taxon>
        <taxon>Dissoconiaceae</taxon>
        <taxon>Dissoconium</taxon>
    </lineage>
</organism>
<name>A0A6J3LZV7_9PEZI</name>
<evidence type="ECO:0000313" key="2">
    <source>
        <dbReference type="RefSeq" id="XP_033458332.1"/>
    </source>
</evidence>
<accession>A0A6J3LZV7</accession>
<dbReference type="AlphaFoldDB" id="A0A6J3LZV7"/>
<dbReference type="Proteomes" id="UP000504637">
    <property type="component" value="Unplaced"/>
</dbReference>
<reference evidence="2" key="2">
    <citation type="submission" date="2020-04" db="EMBL/GenBank/DDBJ databases">
        <authorList>
            <consortium name="NCBI Genome Project"/>
        </authorList>
    </citation>
    <scope>NUCLEOTIDE SEQUENCE</scope>
    <source>
        <strain evidence="2">CBS 342.82</strain>
    </source>
</reference>
<dbReference type="RefSeq" id="XP_033458332.1">
    <property type="nucleotide sequence ID" value="XM_033605350.1"/>
</dbReference>